<organism evidence="1 2">
    <name type="scientific">Bacterioplanoides pacificum</name>
    <dbReference type="NCBI Taxonomy" id="1171596"/>
    <lineage>
        <taxon>Bacteria</taxon>
        <taxon>Pseudomonadati</taxon>
        <taxon>Pseudomonadota</taxon>
        <taxon>Gammaproteobacteria</taxon>
        <taxon>Oceanospirillales</taxon>
        <taxon>Oceanospirillaceae</taxon>
        <taxon>Bacterioplanoides</taxon>
    </lineage>
</organism>
<dbReference type="EMBL" id="JBHRYB010000010">
    <property type="protein sequence ID" value="MFC3680576.1"/>
    <property type="molecule type" value="Genomic_DNA"/>
</dbReference>
<sequence>MPPGAGAKTKNFLTKTELNDYHWQQDDILGFFYIEIQGDELRGTAYTVNPDSGAFQPAYQRTVQRR</sequence>
<gene>
    <name evidence="1" type="ORF">ACFOMG_10765</name>
</gene>
<reference evidence="2" key="1">
    <citation type="journal article" date="2019" name="Int. J. Syst. Evol. Microbiol.">
        <title>The Global Catalogue of Microorganisms (GCM) 10K type strain sequencing project: providing services to taxonomists for standard genome sequencing and annotation.</title>
        <authorList>
            <consortium name="The Broad Institute Genomics Platform"/>
            <consortium name="The Broad Institute Genome Sequencing Center for Infectious Disease"/>
            <person name="Wu L."/>
            <person name="Ma J."/>
        </authorList>
    </citation>
    <scope>NUCLEOTIDE SEQUENCE [LARGE SCALE GENOMIC DNA]</scope>
    <source>
        <strain evidence="2">KCTC 42424</strain>
    </source>
</reference>
<dbReference type="Proteomes" id="UP001595722">
    <property type="component" value="Unassembled WGS sequence"/>
</dbReference>
<evidence type="ECO:0000313" key="2">
    <source>
        <dbReference type="Proteomes" id="UP001595722"/>
    </source>
</evidence>
<name>A0ABV7VSQ5_9GAMM</name>
<proteinExistence type="predicted"/>
<protein>
    <submittedName>
        <fullName evidence="1">Uncharacterized protein</fullName>
    </submittedName>
</protein>
<dbReference type="RefSeq" id="WP_376866579.1">
    <property type="nucleotide sequence ID" value="NZ_JBHRYB010000010.1"/>
</dbReference>
<keyword evidence="2" id="KW-1185">Reference proteome</keyword>
<accession>A0ABV7VSQ5</accession>
<comment type="caution">
    <text evidence="1">The sequence shown here is derived from an EMBL/GenBank/DDBJ whole genome shotgun (WGS) entry which is preliminary data.</text>
</comment>
<evidence type="ECO:0000313" key="1">
    <source>
        <dbReference type="EMBL" id="MFC3680576.1"/>
    </source>
</evidence>